<gene>
    <name evidence="1" type="ORF">CEXT_813631</name>
</gene>
<protein>
    <submittedName>
        <fullName evidence="1">Uncharacterized protein</fullName>
    </submittedName>
</protein>
<accession>A0AAV4YCB0</accession>
<keyword evidence="2" id="KW-1185">Reference proteome</keyword>
<dbReference type="AlphaFoldDB" id="A0AAV4YCB0"/>
<evidence type="ECO:0000313" key="2">
    <source>
        <dbReference type="Proteomes" id="UP001054945"/>
    </source>
</evidence>
<evidence type="ECO:0000313" key="1">
    <source>
        <dbReference type="EMBL" id="GIZ04564.1"/>
    </source>
</evidence>
<dbReference type="Proteomes" id="UP001054945">
    <property type="component" value="Unassembled WGS sequence"/>
</dbReference>
<sequence>MSQRRIPRVTKITFRTCNYQEFALLFSQREKKQTISTIQNETLVLFASRDPRKPFFQRRSFQFRFATERLMDFFSFSIKTVTKCFIKKEIPSFFFLFWNSTIGGSHFRVRQRCEMRKKKSTAYCIRVELDETEILKSMSS</sequence>
<name>A0AAV4YCB0_CAEEX</name>
<proteinExistence type="predicted"/>
<organism evidence="1 2">
    <name type="scientific">Caerostris extrusa</name>
    <name type="common">Bark spider</name>
    <name type="synonym">Caerostris bankana</name>
    <dbReference type="NCBI Taxonomy" id="172846"/>
    <lineage>
        <taxon>Eukaryota</taxon>
        <taxon>Metazoa</taxon>
        <taxon>Ecdysozoa</taxon>
        <taxon>Arthropoda</taxon>
        <taxon>Chelicerata</taxon>
        <taxon>Arachnida</taxon>
        <taxon>Araneae</taxon>
        <taxon>Araneomorphae</taxon>
        <taxon>Entelegynae</taxon>
        <taxon>Araneoidea</taxon>
        <taxon>Araneidae</taxon>
        <taxon>Caerostris</taxon>
    </lineage>
</organism>
<dbReference type="EMBL" id="BPLR01019104">
    <property type="protein sequence ID" value="GIZ04564.1"/>
    <property type="molecule type" value="Genomic_DNA"/>
</dbReference>
<reference evidence="1 2" key="1">
    <citation type="submission" date="2021-06" db="EMBL/GenBank/DDBJ databases">
        <title>Caerostris extrusa draft genome.</title>
        <authorList>
            <person name="Kono N."/>
            <person name="Arakawa K."/>
        </authorList>
    </citation>
    <scope>NUCLEOTIDE SEQUENCE [LARGE SCALE GENOMIC DNA]</scope>
</reference>
<comment type="caution">
    <text evidence="1">The sequence shown here is derived from an EMBL/GenBank/DDBJ whole genome shotgun (WGS) entry which is preliminary data.</text>
</comment>